<dbReference type="Proteomes" id="UP000829817">
    <property type="component" value="Chromosome"/>
</dbReference>
<dbReference type="RefSeq" id="WP_244783878.1">
    <property type="nucleotide sequence ID" value="NZ_CP091508.1"/>
</dbReference>
<organism evidence="1 2">
    <name type="scientific">Uruburuella testudinis</name>
    <dbReference type="NCBI Taxonomy" id="1282863"/>
    <lineage>
        <taxon>Bacteria</taxon>
        <taxon>Pseudomonadati</taxon>
        <taxon>Pseudomonadota</taxon>
        <taxon>Betaproteobacteria</taxon>
        <taxon>Neisseriales</taxon>
        <taxon>Neisseriaceae</taxon>
        <taxon>Uruburuella</taxon>
    </lineage>
</organism>
<dbReference type="EMBL" id="CP091508">
    <property type="protein sequence ID" value="UOO80807.1"/>
    <property type="molecule type" value="Genomic_DNA"/>
</dbReference>
<evidence type="ECO:0000313" key="1">
    <source>
        <dbReference type="EMBL" id="UOO80807.1"/>
    </source>
</evidence>
<evidence type="ECO:0000313" key="2">
    <source>
        <dbReference type="Proteomes" id="UP000829817"/>
    </source>
</evidence>
<sequence length="109" mass="12455">MFIIFLAAATILPTTAVADSRIDRLERTVAELGERIRKLEQQNRQQHIIIENRQTKQPVYACNVSVFGHSYEASADNEGIARQQVRKACAAEQNAMFCTDREIKCRKYP</sequence>
<accession>A0ABY4DP23</accession>
<gene>
    <name evidence="1" type="ORF">LVJ83_07355</name>
</gene>
<reference evidence="1 2" key="1">
    <citation type="journal article" date="2022" name="Res Sq">
        <title>Evolution of multicellular longitudinally dividing oral cavity symbionts (Neisseriaceae).</title>
        <authorList>
            <person name="Nyongesa S."/>
            <person name="Weber P."/>
            <person name="Bernet E."/>
            <person name="Pullido F."/>
            <person name="Nieckarz M."/>
            <person name="Delaby M."/>
            <person name="Nieves C."/>
            <person name="Viehboeck T."/>
            <person name="Krause N."/>
            <person name="Rivera-Millot A."/>
            <person name="Nakamura A."/>
            <person name="Vischer N."/>
            <person name="VanNieuwenhze M."/>
            <person name="Brun Y."/>
            <person name="Cava F."/>
            <person name="Bulgheresi S."/>
            <person name="Veyrier F."/>
        </authorList>
    </citation>
    <scope>NUCLEOTIDE SEQUENCE [LARGE SCALE GENOMIC DNA]</scope>
    <source>
        <strain evidence="1 2">CCUG 63373m</strain>
    </source>
</reference>
<protein>
    <submittedName>
        <fullName evidence="1">Uncharacterized protein</fullName>
    </submittedName>
</protein>
<name>A0ABY4DP23_9NEIS</name>
<keyword evidence="2" id="KW-1185">Reference proteome</keyword>
<proteinExistence type="predicted"/>